<feature type="transmembrane region" description="Helical" evidence="2">
    <location>
        <begin position="485"/>
        <end position="504"/>
    </location>
</feature>
<feature type="transmembrane region" description="Helical" evidence="2">
    <location>
        <begin position="553"/>
        <end position="571"/>
    </location>
</feature>
<feature type="transmembrane region" description="Helical" evidence="2">
    <location>
        <begin position="695"/>
        <end position="711"/>
    </location>
</feature>
<feature type="coiled-coil region" evidence="1">
    <location>
        <begin position="1"/>
        <end position="120"/>
    </location>
</feature>
<feature type="transmembrane region" description="Helical" evidence="2">
    <location>
        <begin position="459"/>
        <end position="478"/>
    </location>
</feature>
<dbReference type="RefSeq" id="WP_091549254.1">
    <property type="nucleotide sequence ID" value="NZ_FONY01000054.1"/>
</dbReference>
<feature type="transmembrane region" description="Helical" evidence="2">
    <location>
        <begin position="718"/>
        <end position="737"/>
    </location>
</feature>
<feature type="transmembrane region" description="Helical" evidence="2">
    <location>
        <begin position="190"/>
        <end position="208"/>
    </location>
</feature>
<feature type="transmembrane region" description="Helical" evidence="2">
    <location>
        <begin position="808"/>
        <end position="825"/>
    </location>
</feature>
<feature type="transmembrane region" description="Helical" evidence="2">
    <location>
        <begin position="609"/>
        <end position="631"/>
    </location>
</feature>
<keyword evidence="1" id="KW-0175">Coiled coil</keyword>
<keyword evidence="2" id="KW-0812">Transmembrane</keyword>
<feature type="transmembrane region" description="Helical" evidence="2">
    <location>
        <begin position="871"/>
        <end position="889"/>
    </location>
</feature>
<keyword evidence="2" id="KW-1133">Transmembrane helix</keyword>
<feature type="transmembrane region" description="Helical" evidence="2">
    <location>
        <begin position="220"/>
        <end position="236"/>
    </location>
</feature>
<feature type="transmembrane region" description="Helical" evidence="2">
    <location>
        <begin position="346"/>
        <end position="366"/>
    </location>
</feature>
<keyword evidence="2" id="KW-0472">Membrane</keyword>
<feature type="transmembrane region" description="Helical" evidence="2">
    <location>
        <begin position="931"/>
        <end position="949"/>
    </location>
</feature>
<dbReference type="Proteomes" id="UP000199513">
    <property type="component" value="Unassembled WGS sequence"/>
</dbReference>
<feature type="transmembrane region" description="Helical" evidence="2">
    <location>
        <begin position="577"/>
        <end position="597"/>
    </location>
</feature>
<protein>
    <submittedName>
        <fullName evidence="3">Predicted membrane protein</fullName>
    </submittedName>
</protein>
<feature type="transmembrane region" description="Helical" evidence="2">
    <location>
        <begin position="837"/>
        <end position="856"/>
    </location>
</feature>
<sequence>MAINEDELEQIKTQISQLEKYFFREIAYLKAKVTEMENQLEKAEIEENIIPKTESSSKDILEVLKQFQEREKNKAKQETVEQKSVHQTEKNITIEVLRKRAKEEKAKQKENEREQEQQRESSWEVPAFVTDLFMPLAQFRDLFTATYQHYKAQNRLPVFFMTLGGVIAILLGFTYLMQFIPDIYFETFKVGGGFLASFGILFSGVVLLRKEQKYHEFGSALLGLSIAINFLILYYLSDSKVFPIFANPIVSFILILLNTAFAKWLALRYETKIVLTISFLGGVFSPFYLSSPATPVFYFAYLWLLCVAAIFIASKIKWQIGDFLVFITASIALEIAFSSLVEGFPAFVYTLIVMAFAYLFFYVSLFENKKPKENLERLSIAILAGAGSLLLYQLFWFYEALGQRFSLGLVYLGNAVIFLVGYFGLRKQLSEKMQVLFFIIIGTFTALAVPVMLERNIAGIFWAVEAIALIFCGFNFNLSGVRKEGYLILAIALGQISLSFREIIDSWGVRLWTDGFINLLSLGVIFGVLKLLLMRYKADEQNDSQSDFLEKNINYWLSEAIPLWLGFAIWIPCYFLFRELTFNLAILGLYGFTWWGLKNKLAITEWFGILHIGLLALGIRESILVVNSFIFPFQTPLGKTAIIEVFASLWILQFFYEKINPQAHNLWLMKLLREVFYLLVPLLHLSYINRVYPEYLPIALWATVLVGFILNELVKRNALLLEIHLFTIIATLGIFTALGDLQIGYLSALSGAVVLFGVLIYKKGFVLEIAKTSPYRLLFTYSFYYLGLCLWLYYFVLTSANFLQVPEVSGTFFVVGLYYLVLTYFKNKIAPLHNNFLFAFRIGMLAGLIGLLIAFIDKELMIDLYDSEYENMGFVLMLTMVTIFGLLTYQKDNRYPCHSQVLWQIDLFFTHIFIALAYSSLIGYFTPNWTGVWLTVVLILHAIILLFNSNSTAYKPLLRLSIAYFAVAFVKLFWRDMAGFETVQKVVVFMVIGVLMLAGSYFFMRFREKSK</sequence>
<dbReference type="InterPro" id="IPR019286">
    <property type="entry name" value="DUF2339_TM"/>
</dbReference>
<feature type="transmembrane region" description="Helical" evidence="2">
    <location>
        <begin position="743"/>
        <end position="761"/>
    </location>
</feature>
<evidence type="ECO:0000256" key="1">
    <source>
        <dbReference type="SAM" id="Coils"/>
    </source>
</evidence>
<feature type="transmembrane region" description="Helical" evidence="2">
    <location>
        <begin position="404"/>
        <end position="423"/>
    </location>
</feature>
<evidence type="ECO:0000313" key="4">
    <source>
        <dbReference type="Proteomes" id="UP000199513"/>
    </source>
</evidence>
<feature type="transmembrane region" description="Helical" evidence="2">
    <location>
        <begin position="773"/>
        <end position="796"/>
    </location>
</feature>
<dbReference type="STRING" id="1003.SAMN04488541_10544"/>
<dbReference type="AlphaFoldDB" id="A0A1I2JJR6"/>
<feature type="transmembrane region" description="Helical" evidence="2">
    <location>
        <begin position="242"/>
        <end position="261"/>
    </location>
</feature>
<feature type="transmembrane region" description="Helical" evidence="2">
    <location>
        <begin position="901"/>
        <end position="925"/>
    </location>
</feature>
<dbReference type="Pfam" id="PF10101">
    <property type="entry name" value="DUF2339"/>
    <property type="match status" value="2"/>
</dbReference>
<keyword evidence="4" id="KW-1185">Reference proteome</keyword>
<dbReference type="PANTHER" id="PTHR38434:SF1">
    <property type="entry name" value="BLL2549 PROTEIN"/>
    <property type="match status" value="1"/>
</dbReference>
<gene>
    <name evidence="3" type="ORF">SAMN04488541_10544</name>
</gene>
<evidence type="ECO:0000256" key="2">
    <source>
        <dbReference type="SAM" id="Phobius"/>
    </source>
</evidence>
<accession>A0A1I2JJR6</accession>
<evidence type="ECO:0000313" key="3">
    <source>
        <dbReference type="EMBL" id="SFF54834.1"/>
    </source>
</evidence>
<feature type="transmembrane region" description="Helical" evidence="2">
    <location>
        <begin position="516"/>
        <end position="533"/>
    </location>
</feature>
<feature type="transmembrane region" description="Helical" evidence="2">
    <location>
        <begin position="435"/>
        <end position="453"/>
    </location>
</feature>
<dbReference type="PANTHER" id="PTHR38434">
    <property type="entry name" value="BLL2549 PROTEIN"/>
    <property type="match status" value="1"/>
</dbReference>
<dbReference type="EMBL" id="FONY01000054">
    <property type="protein sequence ID" value="SFF54834.1"/>
    <property type="molecule type" value="Genomic_DNA"/>
</dbReference>
<feature type="transmembrane region" description="Helical" evidence="2">
    <location>
        <begin position="273"/>
        <end position="290"/>
    </location>
</feature>
<feature type="transmembrane region" description="Helical" evidence="2">
    <location>
        <begin position="296"/>
        <end position="313"/>
    </location>
</feature>
<feature type="transmembrane region" description="Helical" evidence="2">
    <location>
        <begin position="986"/>
        <end position="1004"/>
    </location>
</feature>
<feature type="transmembrane region" description="Helical" evidence="2">
    <location>
        <begin position="956"/>
        <end position="974"/>
    </location>
</feature>
<proteinExistence type="predicted"/>
<feature type="transmembrane region" description="Helical" evidence="2">
    <location>
        <begin position="158"/>
        <end position="178"/>
    </location>
</feature>
<feature type="transmembrane region" description="Helical" evidence="2">
    <location>
        <begin position="378"/>
        <end position="398"/>
    </location>
</feature>
<organism evidence="3 4">
    <name type="scientific">Thermoflexibacter ruber</name>
    <dbReference type="NCBI Taxonomy" id="1003"/>
    <lineage>
        <taxon>Bacteria</taxon>
        <taxon>Pseudomonadati</taxon>
        <taxon>Bacteroidota</taxon>
        <taxon>Cytophagia</taxon>
        <taxon>Cytophagales</taxon>
        <taxon>Thermoflexibacteraceae</taxon>
        <taxon>Thermoflexibacter</taxon>
    </lineage>
</organism>
<name>A0A1I2JJR6_9BACT</name>
<dbReference type="OrthoDB" id="1492546at2"/>
<feature type="transmembrane region" description="Helical" evidence="2">
    <location>
        <begin position="320"/>
        <end position="340"/>
    </location>
</feature>
<reference evidence="3 4" key="1">
    <citation type="submission" date="2016-10" db="EMBL/GenBank/DDBJ databases">
        <authorList>
            <person name="de Groot N.N."/>
        </authorList>
    </citation>
    <scope>NUCLEOTIDE SEQUENCE [LARGE SCALE GENOMIC DNA]</scope>
    <source>
        <strain>GEY</strain>
        <strain evidence="4">DSM 9560</strain>
    </source>
</reference>